<dbReference type="EMBL" id="JACGWJ010000029">
    <property type="protein sequence ID" value="KAL0303427.1"/>
    <property type="molecule type" value="Genomic_DNA"/>
</dbReference>
<proteinExistence type="predicted"/>
<protein>
    <submittedName>
        <fullName evidence="1">Uncharacterized protein</fullName>
    </submittedName>
</protein>
<name>A0AAW2KB51_SESRA</name>
<dbReference type="AlphaFoldDB" id="A0AAW2KB51"/>
<reference evidence="1" key="2">
    <citation type="journal article" date="2024" name="Plant">
        <title>Genomic evolution and insights into agronomic trait innovations of Sesamum species.</title>
        <authorList>
            <person name="Miao H."/>
            <person name="Wang L."/>
            <person name="Qu L."/>
            <person name="Liu H."/>
            <person name="Sun Y."/>
            <person name="Le M."/>
            <person name="Wang Q."/>
            <person name="Wei S."/>
            <person name="Zheng Y."/>
            <person name="Lin W."/>
            <person name="Duan Y."/>
            <person name="Cao H."/>
            <person name="Xiong S."/>
            <person name="Wang X."/>
            <person name="Wei L."/>
            <person name="Li C."/>
            <person name="Ma Q."/>
            <person name="Ju M."/>
            <person name="Zhao R."/>
            <person name="Li G."/>
            <person name="Mu C."/>
            <person name="Tian Q."/>
            <person name="Mei H."/>
            <person name="Zhang T."/>
            <person name="Gao T."/>
            <person name="Zhang H."/>
        </authorList>
    </citation>
    <scope>NUCLEOTIDE SEQUENCE</scope>
    <source>
        <strain evidence="1">G02</strain>
    </source>
</reference>
<sequence length="68" mass="6398">MEVVDLGGFSSGPIIGSSVAATIGATMASEVATVVGGATTIVAEVAIVVGGAATGVETGTDVVAPFNF</sequence>
<reference evidence="1" key="1">
    <citation type="submission" date="2020-06" db="EMBL/GenBank/DDBJ databases">
        <authorList>
            <person name="Li T."/>
            <person name="Hu X."/>
            <person name="Zhang T."/>
            <person name="Song X."/>
            <person name="Zhang H."/>
            <person name="Dai N."/>
            <person name="Sheng W."/>
            <person name="Hou X."/>
            <person name="Wei L."/>
        </authorList>
    </citation>
    <scope>NUCLEOTIDE SEQUENCE</scope>
    <source>
        <strain evidence="1">G02</strain>
        <tissue evidence="1">Leaf</tissue>
    </source>
</reference>
<gene>
    <name evidence="1" type="ORF">Sradi_6210800</name>
</gene>
<evidence type="ECO:0000313" key="1">
    <source>
        <dbReference type="EMBL" id="KAL0303427.1"/>
    </source>
</evidence>
<comment type="caution">
    <text evidence="1">The sequence shown here is derived from an EMBL/GenBank/DDBJ whole genome shotgun (WGS) entry which is preliminary data.</text>
</comment>
<accession>A0AAW2KB51</accession>
<organism evidence="1">
    <name type="scientific">Sesamum radiatum</name>
    <name type="common">Black benniseed</name>
    <dbReference type="NCBI Taxonomy" id="300843"/>
    <lineage>
        <taxon>Eukaryota</taxon>
        <taxon>Viridiplantae</taxon>
        <taxon>Streptophyta</taxon>
        <taxon>Embryophyta</taxon>
        <taxon>Tracheophyta</taxon>
        <taxon>Spermatophyta</taxon>
        <taxon>Magnoliopsida</taxon>
        <taxon>eudicotyledons</taxon>
        <taxon>Gunneridae</taxon>
        <taxon>Pentapetalae</taxon>
        <taxon>asterids</taxon>
        <taxon>lamiids</taxon>
        <taxon>Lamiales</taxon>
        <taxon>Pedaliaceae</taxon>
        <taxon>Sesamum</taxon>
    </lineage>
</organism>